<dbReference type="Pfam" id="PF17274">
    <property type="entry name" value="DUF5339"/>
    <property type="match status" value="1"/>
</dbReference>
<dbReference type="EMBL" id="LR134510">
    <property type="protein sequence ID" value="VEJ09771.1"/>
    <property type="molecule type" value="Genomic_DNA"/>
</dbReference>
<feature type="chain" id="PRO_5019573992" description="Recombinase XerD" evidence="1">
    <location>
        <begin position="23"/>
        <end position="103"/>
    </location>
</feature>
<dbReference type="KEGG" id="adp:NCTC12871_01256"/>
<dbReference type="AlphaFoldDB" id="A0A448TV12"/>
<dbReference type="RefSeq" id="WP_172594230.1">
    <property type="nucleotide sequence ID" value="NZ_LR134510.1"/>
</dbReference>
<dbReference type="InterPro" id="IPR020493">
    <property type="entry name" value="Uncharacterised_HI0310"/>
</dbReference>
<evidence type="ECO:0000313" key="2">
    <source>
        <dbReference type="EMBL" id="VEJ09771.1"/>
    </source>
</evidence>
<evidence type="ECO:0000256" key="1">
    <source>
        <dbReference type="SAM" id="SignalP"/>
    </source>
</evidence>
<evidence type="ECO:0008006" key="4">
    <source>
        <dbReference type="Google" id="ProtNLM"/>
    </source>
</evidence>
<name>A0A448TV12_9PAST</name>
<feature type="signal peptide" evidence="1">
    <location>
        <begin position="1"/>
        <end position="22"/>
    </location>
</feature>
<organism evidence="2 3">
    <name type="scientific">Actinobacillus delphinicola</name>
    <dbReference type="NCBI Taxonomy" id="51161"/>
    <lineage>
        <taxon>Bacteria</taxon>
        <taxon>Pseudomonadati</taxon>
        <taxon>Pseudomonadota</taxon>
        <taxon>Gammaproteobacteria</taxon>
        <taxon>Pasteurellales</taxon>
        <taxon>Pasteurellaceae</taxon>
        <taxon>Actinobacillus</taxon>
    </lineage>
</organism>
<proteinExistence type="predicted"/>
<evidence type="ECO:0000313" key="3">
    <source>
        <dbReference type="Proteomes" id="UP000279799"/>
    </source>
</evidence>
<dbReference type="Proteomes" id="UP000279799">
    <property type="component" value="Chromosome"/>
</dbReference>
<gene>
    <name evidence="2" type="ORF">NCTC12871_01256</name>
</gene>
<reference evidence="2 3" key="1">
    <citation type="submission" date="2018-12" db="EMBL/GenBank/DDBJ databases">
        <authorList>
            <consortium name="Pathogen Informatics"/>
        </authorList>
    </citation>
    <scope>NUCLEOTIDE SEQUENCE [LARGE SCALE GENOMIC DNA]</scope>
    <source>
        <strain evidence="2 3">NCTC12871</strain>
    </source>
</reference>
<keyword evidence="3" id="KW-1185">Reference proteome</keyword>
<sequence>MKLFKLLLGSALLAGSISSAFAAPTSIDNIPVQCQKLFDEADMLVSDAAKQPGTHPNLEQIRAKLNASKAQILKLERATQIKSCGLGLAKLNRMTRDSEDLLN</sequence>
<keyword evidence="1" id="KW-0732">Signal</keyword>
<accession>A0A448TV12</accession>
<protein>
    <recommendedName>
        <fullName evidence="4">Recombinase XerD</fullName>
    </recommendedName>
</protein>